<name>A0ABT1EG78_9FIRM</name>
<evidence type="ECO:0000313" key="2">
    <source>
        <dbReference type="EMBL" id="MCP1109715.1"/>
    </source>
</evidence>
<dbReference type="Proteomes" id="UP001523565">
    <property type="component" value="Unassembled WGS sequence"/>
</dbReference>
<feature type="transmembrane region" description="Helical" evidence="1">
    <location>
        <begin position="127"/>
        <end position="153"/>
    </location>
</feature>
<protein>
    <recommendedName>
        <fullName evidence="4">DUF2157 domain-containing protein</fullName>
    </recommendedName>
</protein>
<gene>
    <name evidence="2" type="ORF">NK118_05540</name>
</gene>
<keyword evidence="1" id="KW-0812">Transmembrane</keyword>
<feature type="transmembrane region" description="Helical" evidence="1">
    <location>
        <begin position="184"/>
        <end position="201"/>
    </location>
</feature>
<feature type="transmembrane region" description="Helical" evidence="1">
    <location>
        <begin position="159"/>
        <end position="177"/>
    </location>
</feature>
<proteinExistence type="predicted"/>
<keyword evidence="1" id="KW-1133">Transmembrane helix</keyword>
<comment type="caution">
    <text evidence="2">The sequence shown here is derived from an EMBL/GenBank/DDBJ whole genome shotgun (WGS) entry which is preliminary data.</text>
</comment>
<evidence type="ECO:0008006" key="4">
    <source>
        <dbReference type="Google" id="ProtNLM"/>
    </source>
</evidence>
<feature type="transmembrane region" description="Helical" evidence="1">
    <location>
        <begin position="207"/>
        <end position="232"/>
    </location>
</feature>
<keyword evidence="3" id="KW-1185">Reference proteome</keyword>
<feature type="transmembrane region" description="Helical" evidence="1">
    <location>
        <begin position="59"/>
        <end position="78"/>
    </location>
</feature>
<feature type="transmembrane region" description="Helical" evidence="1">
    <location>
        <begin position="84"/>
        <end position="106"/>
    </location>
</feature>
<dbReference type="RefSeq" id="WP_262068590.1">
    <property type="nucleotide sequence ID" value="NZ_JAMXOC010000005.1"/>
</dbReference>
<organism evidence="2 3">
    <name type="scientific">Ohessyouella blattaphilus</name>
    <dbReference type="NCBI Taxonomy" id="2949333"/>
    <lineage>
        <taxon>Bacteria</taxon>
        <taxon>Bacillati</taxon>
        <taxon>Bacillota</taxon>
        <taxon>Clostridia</taxon>
        <taxon>Lachnospirales</taxon>
        <taxon>Lachnospiraceae</taxon>
        <taxon>Ohessyouella</taxon>
    </lineage>
</organism>
<dbReference type="EMBL" id="JAMZFV010000005">
    <property type="protein sequence ID" value="MCP1109715.1"/>
    <property type="molecule type" value="Genomic_DNA"/>
</dbReference>
<evidence type="ECO:0000313" key="3">
    <source>
        <dbReference type="Proteomes" id="UP001523565"/>
    </source>
</evidence>
<accession>A0ABT1EG78</accession>
<keyword evidence="1" id="KW-0472">Membrane</keyword>
<reference evidence="2 3" key="1">
    <citation type="journal article" date="2022" name="Genome Biol. Evol.">
        <title>Host diet, physiology and behaviors set the stage for Lachnospiraceae cladogenesis.</title>
        <authorList>
            <person name="Vera-Ponce De Leon A."/>
            <person name="Schneider M."/>
            <person name="Jahnes B.C."/>
            <person name="Sadowski V."/>
            <person name="Camuy-Velez L.A."/>
            <person name="Duan J."/>
            <person name="Sabree Z.L."/>
        </authorList>
    </citation>
    <scope>NUCLEOTIDE SEQUENCE [LARGE SCALE GENOMIC DNA]</scope>
    <source>
        <strain evidence="2 3">PAL227</strain>
    </source>
</reference>
<sequence length="252" mass="28303">MNDKKIKELMAEYQVPDSTQSQLETIAKKTIAAMPTSRNTKPFSVFEQLRVQATYLSKWFYVACTILMVGCLVANFYSDLRYQSSLFFSFGPLFILPSVGAVYRLFADKMYELEASCKYNFVKILTGKLLLLSICTAISLVILWLMAAALTGIWDVRHILFALVSFSVTCGVILCFGKRSIMRGFIGGALWAGIVFALALWNKGRIIIEAMSMGVVALILLLSLCVTAYMAYRFMKNLNIGESTLWNYVLTE</sequence>
<evidence type="ECO:0000256" key="1">
    <source>
        <dbReference type="SAM" id="Phobius"/>
    </source>
</evidence>